<organism evidence="2 3">
    <name type="scientific">Lepidopterella palustris CBS 459.81</name>
    <dbReference type="NCBI Taxonomy" id="1314670"/>
    <lineage>
        <taxon>Eukaryota</taxon>
        <taxon>Fungi</taxon>
        <taxon>Dikarya</taxon>
        <taxon>Ascomycota</taxon>
        <taxon>Pezizomycotina</taxon>
        <taxon>Dothideomycetes</taxon>
        <taxon>Pleosporomycetidae</taxon>
        <taxon>Mytilinidiales</taxon>
        <taxon>Argynnaceae</taxon>
        <taxon>Lepidopterella</taxon>
    </lineage>
</organism>
<evidence type="ECO:0000259" key="1">
    <source>
        <dbReference type="Pfam" id="PF03184"/>
    </source>
</evidence>
<name>A0A8E2J8F4_9PEZI</name>
<dbReference type="AlphaFoldDB" id="A0A8E2J8F4"/>
<sequence>MVIWPASTHRSNWTTYPTPGWYYACSAKGYTDSKISLEWLKRVFDPQTKERANQKPRVLMCDGFGTHETVKILEFCFENNIILCRIPSHTSHKLQPCDLSTFAPLKMAYRDQVEQLERGGVGRIGKEHFTALYSSARSTAFSKKNILAGWAKSGLFPFNPDRVLRDTPKPAEITVPQACEVVDVGPYSQCEAIQSPVMPVTPVNAEALMTNGMQRSSPMLPKSHLPNVLYSRTKLHSCSR</sequence>
<evidence type="ECO:0000313" key="3">
    <source>
        <dbReference type="Proteomes" id="UP000250266"/>
    </source>
</evidence>
<dbReference type="InterPro" id="IPR004875">
    <property type="entry name" value="DDE_SF_endonuclease_dom"/>
</dbReference>
<dbReference type="EMBL" id="KV745852">
    <property type="protein sequence ID" value="OCK73274.1"/>
    <property type="molecule type" value="Genomic_DNA"/>
</dbReference>
<gene>
    <name evidence="2" type="ORF">K432DRAFT_387475</name>
</gene>
<dbReference type="Proteomes" id="UP000250266">
    <property type="component" value="Unassembled WGS sequence"/>
</dbReference>
<keyword evidence="3" id="KW-1185">Reference proteome</keyword>
<evidence type="ECO:0000313" key="2">
    <source>
        <dbReference type="EMBL" id="OCK73274.1"/>
    </source>
</evidence>
<protein>
    <submittedName>
        <fullName evidence="2">DDE-domain-containing protein</fullName>
    </submittedName>
</protein>
<reference evidence="2 3" key="1">
    <citation type="journal article" date="2016" name="Nat. Commun.">
        <title>Ectomycorrhizal ecology is imprinted in the genome of the dominant symbiotic fungus Cenococcum geophilum.</title>
        <authorList>
            <consortium name="DOE Joint Genome Institute"/>
            <person name="Peter M."/>
            <person name="Kohler A."/>
            <person name="Ohm R.A."/>
            <person name="Kuo A."/>
            <person name="Krutzmann J."/>
            <person name="Morin E."/>
            <person name="Arend M."/>
            <person name="Barry K.W."/>
            <person name="Binder M."/>
            <person name="Choi C."/>
            <person name="Clum A."/>
            <person name="Copeland A."/>
            <person name="Grisel N."/>
            <person name="Haridas S."/>
            <person name="Kipfer T."/>
            <person name="LaButti K."/>
            <person name="Lindquist E."/>
            <person name="Lipzen A."/>
            <person name="Maire R."/>
            <person name="Meier B."/>
            <person name="Mihaltcheva S."/>
            <person name="Molinier V."/>
            <person name="Murat C."/>
            <person name="Poggeler S."/>
            <person name="Quandt C.A."/>
            <person name="Sperisen C."/>
            <person name="Tritt A."/>
            <person name="Tisserant E."/>
            <person name="Crous P.W."/>
            <person name="Henrissat B."/>
            <person name="Nehls U."/>
            <person name="Egli S."/>
            <person name="Spatafora J.W."/>
            <person name="Grigoriev I.V."/>
            <person name="Martin F.M."/>
        </authorList>
    </citation>
    <scope>NUCLEOTIDE SEQUENCE [LARGE SCALE GENOMIC DNA]</scope>
    <source>
        <strain evidence="2 3">CBS 459.81</strain>
    </source>
</reference>
<dbReference type="InterPro" id="IPR036397">
    <property type="entry name" value="RNaseH_sf"/>
</dbReference>
<feature type="domain" description="DDE-1" evidence="1">
    <location>
        <begin position="1"/>
        <end position="150"/>
    </location>
</feature>
<accession>A0A8E2J8F4</accession>
<dbReference type="OrthoDB" id="4357141at2759"/>
<dbReference type="GO" id="GO:0003676">
    <property type="term" value="F:nucleic acid binding"/>
    <property type="evidence" value="ECO:0007669"/>
    <property type="project" value="InterPro"/>
</dbReference>
<dbReference type="Pfam" id="PF03184">
    <property type="entry name" value="DDE_1"/>
    <property type="match status" value="1"/>
</dbReference>
<dbReference type="Gene3D" id="3.30.420.10">
    <property type="entry name" value="Ribonuclease H-like superfamily/Ribonuclease H"/>
    <property type="match status" value="1"/>
</dbReference>
<proteinExistence type="predicted"/>